<keyword evidence="1" id="KW-0808">Transferase</keyword>
<dbReference type="EMBL" id="CP034669">
    <property type="protein sequence ID" value="QAT83653.1"/>
    <property type="molecule type" value="Genomic_DNA"/>
</dbReference>
<evidence type="ECO:0000313" key="2">
    <source>
        <dbReference type="Proteomes" id="UP000288758"/>
    </source>
</evidence>
<name>A0A410RP97_CORCK</name>
<accession>A0A410RP97</accession>
<gene>
    <name evidence="1" type="primary">masK24_2</name>
    <name evidence="1" type="ORF">EJ065_2067</name>
</gene>
<organism evidence="1 2">
    <name type="scientific">Corallococcus coralloides</name>
    <name type="common">Myxococcus coralloides</name>
    <dbReference type="NCBI Taxonomy" id="184914"/>
    <lineage>
        <taxon>Bacteria</taxon>
        <taxon>Pseudomonadati</taxon>
        <taxon>Myxococcota</taxon>
        <taxon>Myxococcia</taxon>
        <taxon>Myxococcales</taxon>
        <taxon>Cystobacterineae</taxon>
        <taxon>Myxococcaceae</taxon>
        <taxon>Corallococcus</taxon>
    </lineage>
</organism>
<keyword evidence="1" id="KW-0723">Serine/threonine-protein kinase</keyword>
<reference evidence="1 2" key="1">
    <citation type="submission" date="2018-12" db="EMBL/GenBank/DDBJ databases">
        <title>Complete Genome Sequence of the Corallopyronin A producing Myxobacterium Corallococcus coralloides B035.</title>
        <authorList>
            <person name="Bouhired S.M."/>
            <person name="Rupp O."/>
            <person name="Blom J."/>
            <person name="Schaeberle T.F."/>
            <person name="Kehraus S."/>
            <person name="Schiefer A."/>
            <person name="Pfarr K."/>
            <person name="Goesmann A."/>
            <person name="Hoerauf A."/>
            <person name="Koenig G.M."/>
        </authorList>
    </citation>
    <scope>NUCLEOTIDE SEQUENCE [LARGE SCALE GENOMIC DNA]</scope>
    <source>
        <strain evidence="1 2">B035</strain>
    </source>
</reference>
<keyword evidence="1" id="KW-0418">Kinase</keyword>
<dbReference type="Proteomes" id="UP000288758">
    <property type="component" value="Chromosome"/>
</dbReference>
<sequence length="48" mass="5125">MAHPPDPPLSSGVVLLTQGDTSYEFFRDLGVGRLGERVLLAYVPAPQG</sequence>
<protein>
    <submittedName>
        <fullName evidence="1">Serine/threonine protein kinase</fullName>
    </submittedName>
</protein>
<dbReference type="RefSeq" id="WP_205694771.1">
    <property type="nucleotide sequence ID" value="NZ_CP034669.1"/>
</dbReference>
<evidence type="ECO:0000313" key="1">
    <source>
        <dbReference type="EMBL" id="QAT83653.1"/>
    </source>
</evidence>
<dbReference type="GO" id="GO:0004674">
    <property type="term" value="F:protein serine/threonine kinase activity"/>
    <property type="evidence" value="ECO:0007669"/>
    <property type="project" value="UniProtKB-KW"/>
</dbReference>
<dbReference type="AlphaFoldDB" id="A0A410RP97"/>
<proteinExistence type="predicted"/>